<dbReference type="OrthoDB" id="6220758at2759"/>
<keyword evidence="3" id="KW-0689">Ribosomal protein</keyword>
<comment type="similarity">
    <text evidence="2">Belongs to the mitochondrion-specific ribosomal protein mL50 family.</text>
</comment>
<dbReference type="GO" id="GO:1990904">
    <property type="term" value="C:ribonucleoprotein complex"/>
    <property type="evidence" value="ECO:0007669"/>
    <property type="project" value="UniProtKB-KW"/>
</dbReference>
<reference evidence="8 9" key="1">
    <citation type="journal article" date="2014" name="Genome Announc.">
        <title>Draft genome sequence of the pathogenic fungus Scedosporium apiospermum.</title>
        <authorList>
            <person name="Vandeputte P."/>
            <person name="Ghamrawi S."/>
            <person name="Rechenmann M."/>
            <person name="Iltis A."/>
            <person name="Giraud S."/>
            <person name="Fleury M."/>
            <person name="Thornton C."/>
            <person name="Delhaes L."/>
            <person name="Meyer W."/>
            <person name="Papon N."/>
            <person name="Bouchara J.P."/>
        </authorList>
    </citation>
    <scope>NUCLEOTIDE SEQUENCE [LARGE SCALE GENOMIC DNA]</scope>
    <source>
        <strain evidence="8 9">IHEM 14462</strain>
    </source>
</reference>
<dbReference type="RefSeq" id="XP_016639909.1">
    <property type="nucleotide sequence ID" value="XM_016790606.1"/>
</dbReference>
<dbReference type="GO" id="GO:0005840">
    <property type="term" value="C:ribosome"/>
    <property type="evidence" value="ECO:0007669"/>
    <property type="project" value="UniProtKB-KW"/>
</dbReference>
<protein>
    <recommendedName>
        <fullName evidence="6">Large ribosomal subunit protein mL50</fullName>
    </recommendedName>
</protein>
<evidence type="ECO:0000256" key="3">
    <source>
        <dbReference type="ARBA" id="ARBA00022980"/>
    </source>
</evidence>
<name>A0A084FYE8_PSEDA</name>
<dbReference type="EMBL" id="JOWA01000132">
    <property type="protein sequence ID" value="KEZ40110.1"/>
    <property type="molecule type" value="Genomic_DNA"/>
</dbReference>
<dbReference type="Proteomes" id="UP000028545">
    <property type="component" value="Unassembled WGS sequence"/>
</dbReference>
<dbReference type="InterPro" id="IPR018305">
    <property type="entry name" value="Ribosomal_m50"/>
</dbReference>
<dbReference type="KEGG" id="sapo:SAPIO_CDS9132"/>
<dbReference type="OMA" id="PGHWGEE"/>
<dbReference type="GeneID" id="27728204"/>
<dbReference type="VEuPathDB" id="FungiDB:SAPIO_CDS9132"/>
<sequence>MRRLPRLQRLRCPSTITTQTTTSPFHRPLSTTRAAQLAPTRRTLTSDEKKRQEMLEALERDRQSALELQSQASSQAELAEEEAIDEDSLIAAAAKIVVPPDFSYAPNPNQATDYIPAKTAEGLEEVGGLEGWWEEAGHWGDVDRLSVFSVPRSYPGGVQVVTDAAVLEVLLRQAVVEALVVQGKKGEEMLRGRWGGLEKGDTLRAAGVELKVSEAGDVTLTGDLGAVLSGLEASAGEAEAVEADAADEAALEGAAEQEVVEEDVLTAEEAREVSKSWDSSWKQIPVTNPALKFAIHKRLYQLSGQYIPDAKLAPARTAQHILSLVSRPPKPRKLIEVIQQQHQRRVASDSKSASSSPDLFNLPNVKVYGRRVTPIDKEVWVGRWKVIEEELRKRDLPVTGTGKYGKAKEKAWLMGKP</sequence>
<organism evidence="8 9">
    <name type="scientific">Pseudallescheria apiosperma</name>
    <name type="common">Scedosporium apiospermum</name>
    <dbReference type="NCBI Taxonomy" id="563466"/>
    <lineage>
        <taxon>Eukaryota</taxon>
        <taxon>Fungi</taxon>
        <taxon>Dikarya</taxon>
        <taxon>Ascomycota</taxon>
        <taxon>Pezizomycotina</taxon>
        <taxon>Sordariomycetes</taxon>
        <taxon>Hypocreomycetidae</taxon>
        <taxon>Microascales</taxon>
        <taxon>Microascaceae</taxon>
        <taxon>Scedosporium</taxon>
    </lineage>
</organism>
<evidence type="ECO:0000256" key="7">
    <source>
        <dbReference type="SAM" id="MobiDB-lite"/>
    </source>
</evidence>
<comment type="caution">
    <text evidence="8">The sequence shown here is derived from an EMBL/GenBank/DDBJ whole genome shotgun (WGS) entry which is preliminary data.</text>
</comment>
<evidence type="ECO:0000256" key="5">
    <source>
        <dbReference type="ARBA" id="ARBA00023274"/>
    </source>
</evidence>
<keyword evidence="4" id="KW-0496">Mitochondrion</keyword>
<dbReference type="GO" id="GO:0005739">
    <property type="term" value="C:mitochondrion"/>
    <property type="evidence" value="ECO:0007669"/>
    <property type="project" value="UniProtKB-SubCell"/>
</dbReference>
<proteinExistence type="inferred from homology"/>
<keyword evidence="5" id="KW-0687">Ribonucleoprotein</keyword>
<evidence type="ECO:0000313" key="8">
    <source>
        <dbReference type="EMBL" id="KEZ40110.1"/>
    </source>
</evidence>
<dbReference type="Pfam" id="PF10501">
    <property type="entry name" value="Ribosomal_L50"/>
    <property type="match status" value="1"/>
</dbReference>
<feature type="region of interest" description="Disordered" evidence="7">
    <location>
        <begin position="15"/>
        <end position="49"/>
    </location>
</feature>
<keyword evidence="9" id="KW-1185">Reference proteome</keyword>
<evidence type="ECO:0000256" key="1">
    <source>
        <dbReference type="ARBA" id="ARBA00004173"/>
    </source>
</evidence>
<dbReference type="AlphaFoldDB" id="A0A084FYE8"/>
<gene>
    <name evidence="8" type="ORF">SAPIO_CDS9132</name>
</gene>
<dbReference type="HOGENOM" id="CLU_034472_2_1_1"/>
<evidence type="ECO:0000256" key="2">
    <source>
        <dbReference type="ARBA" id="ARBA00008860"/>
    </source>
</evidence>
<evidence type="ECO:0000256" key="4">
    <source>
        <dbReference type="ARBA" id="ARBA00023128"/>
    </source>
</evidence>
<evidence type="ECO:0000313" key="9">
    <source>
        <dbReference type="Proteomes" id="UP000028545"/>
    </source>
</evidence>
<accession>A0A084FYE8</accession>
<comment type="subcellular location">
    <subcellularLocation>
        <location evidence="1">Mitochondrion</location>
    </subcellularLocation>
</comment>
<evidence type="ECO:0000256" key="6">
    <source>
        <dbReference type="ARBA" id="ARBA00035183"/>
    </source>
</evidence>